<name>A0A8H6X4V2_9AGAR</name>
<reference evidence="1" key="1">
    <citation type="submission" date="2020-05" db="EMBL/GenBank/DDBJ databases">
        <title>Mycena genomes resolve the evolution of fungal bioluminescence.</title>
        <authorList>
            <person name="Tsai I.J."/>
        </authorList>
    </citation>
    <scope>NUCLEOTIDE SEQUENCE</scope>
    <source>
        <strain evidence="1">CCC161011</strain>
    </source>
</reference>
<evidence type="ECO:0000313" key="2">
    <source>
        <dbReference type="Proteomes" id="UP000620124"/>
    </source>
</evidence>
<proteinExistence type="predicted"/>
<dbReference type="OrthoDB" id="3053511at2759"/>
<organism evidence="1 2">
    <name type="scientific">Mycena venus</name>
    <dbReference type="NCBI Taxonomy" id="2733690"/>
    <lineage>
        <taxon>Eukaryota</taxon>
        <taxon>Fungi</taxon>
        <taxon>Dikarya</taxon>
        <taxon>Basidiomycota</taxon>
        <taxon>Agaricomycotina</taxon>
        <taxon>Agaricomycetes</taxon>
        <taxon>Agaricomycetidae</taxon>
        <taxon>Agaricales</taxon>
        <taxon>Marasmiineae</taxon>
        <taxon>Mycenaceae</taxon>
        <taxon>Mycena</taxon>
    </lineage>
</organism>
<dbReference type="AlphaFoldDB" id="A0A8H6X4V2"/>
<dbReference type="EMBL" id="JACAZI010000027">
    <property type="protein sequence ID" value="KAF7334054.1"/>
    <property type="molecule type" value="Genomic_DNA"/>
</dbReference>
<evidence type="ECO:0000313" key="1">
    <source>
        <dbReference type="EMBL" id="KAF7334054.1"/>
    </source>
</evidence>
<comment type="caution">
    <text evidence="1">The sequence shown here is derived from an EMBL/GenBank/DDBJ whole genome shotgun (WGS) entry which is preliminary data.</text>
</comment>
<accession>A0A8H6X4V2</accession>
<gene>
    <name evidence="1" type="ORF">MVEN_02311000</name>
</gene>
<dbReference type="Proteomes" id="UP000620124">
    <property type="component" value="Unassembled WGS sequence"/>
</dbReference>
<sequence>MDPYRAGRLCMEPQAVAETVILQWIIRTKEFVIAGDFLPYPGLLQFIEHCGPSSKILNELATLDLSKICDQISDDQEHKEFHQIRLCGKSLFHVVNWLQTFPEPPQEVIHFWDTQMAAIRHCERILGQK</sequence>
<keyword evidence="2" id="KW-1185">Reference proteome</keyword>
<protein>
    <submittedName>
        <fullName evidence="1">Uncharacterized protein</fullName>
    </submittedName>
</protein>